<feature type="non-terminal residue" evidence="2">
    <location>
        <position position="113"/>
    </location>
</feature>
<feature type="region of interest" description="Disordered" evidence="1">
    <location>
        <begin position="75"/>
        <end position="113"/>
    </location>
</feature>
<proteinExistence type="predicted"/>
<feature type="compositionally biased region" description="Polar residues" evidence="1">
    <location>
        <begin position="41"/>
        <end position="50"/>
    </location>
</feature>
<gene>
    <name evidence="2" type="ORF">M513_04351</name>
</gene>
<reference evidence="2 3" key="1">
    <citation type="journal article" date="2014" name="Nat. Genet.">
        <title>Genome and transcriptome of the porcine whipworm Trichuris suis.</title>
        <authorList>
            <person name="Jex A.R."/>
            <person name="Nejsum P."/>
            <person name="Schwarz E.M."/>
            <person name="Hu L."/>
            <person name="Young N.D."/>
            <person name="Hall R.S."/>
            <person name="Korhonen P.K."/>
            <person name="Liao S."/>
            <person name="Thamsborg S."/>
            <person name="Xia J."/>
            <person name="Xu P."/>
            <person name="Wang S."/>
            <person name="Scheerlinck J.P."/>
            <person name="Hofmann A."/>
            <person name="Sternberg P.W."/>
            <person name="Wang J."/>
            <person name="Gasser R.B."/>
        </authorList>
    </citation>
    <scope>NUCLEOTIDE SEQUENCE [LARGE SCALE GENOMIC DNA]</scope>
    <source>
        <strain evidence="2">DCEP-RM93M</strain>
    </source>
</reference>
<name>A0A085MBQ5_9BILA</name>
<keyword evidence="3" id="KW-1185">Reference proteome</keyword>
<dbReference type="Proteomes" id="UP000030764">
    <property type="component" value="Unassembled WGS sequence"/>
</dbReference>
<evidence type="ECO:0000313" key="3">
    <source>
        <dbReference type="Proteomes" id="UP000030764"/>
    </source>
</evidence>
<evidence type="ECO:0000313" key="2">
    <source>
        <dbReference type="EMBL" id="KFD54651.1"/>
    </source>
</evidence>
<accession>A0A085MBQ5</accession>
<protein>
    <submittedName>
        <fullName evidence="2">Uncharacterized protein</fullName>
    </submittedName>
</protein>
<evidence type="ECO:0000256" key="1">
    <source>
        <dbReference type="SAM" id="MobiDB-lite"/>
    </source>
</evidence>
<feature type="compositionally biased region" description="Basic and acidic residues" evidence="1">
    <location>
        <begin position="1"/>
        <end position="23"/>
    </location>
</feature>
<dbReference type="AlphaFoldDB" id="A0A085MBQ5"/>
<sequence length="113" mass="12586">MEKKPTSENLDDRTFSELPRLPEHAPQFTETQHTGQHDASSHASPTVSLRRSQRINKGIPPRRLRYEAEIQLPIATAGQRQGVLDMALSSGRNKQSRPATGRRSRVSEADSDG</sequence>
<feature type="region of interest" description="Disordered" evidence="1">
    <location>
        <begin position="1"/>
        <end position="63"/>
    </location>
</feature>
<dbReference type="EMBL" id="KL363205">
    <property type="protein sequence ID" value="KFD54651.1"/>
    <property type="molecule type" value="Genomic_DNA"/>
</dbReference>
<organism evidence="2 3">
    <name type="scientific">Trichuris suis</name>
    <name type="common">pig whipworm</name>
    <dbReference type="NCBI Taxonomy" id="68888"/>
    <lineage>
        <taxon>Eukaryota</taxon>
        <taxon>Metazoa</taxon>
        <taxon>Ecdysozoa</taxon>
        <taxon>Nematoda</taxon>
        <taxon>Enoplea</taxon>
        <taxon>Dorylaimia</taxon>
        <taxon>Trichinellida</taxon>
        <taxon>Trichuridae</taxon>
        <taxon>Trichuris</taxon>
    </lineage>
</organism>